<evidence type="ECO:0000256" key="1">
    <source>
        <dbReference type="SAM" id="Phobius"/>
    </source>
</evidence>
<reference evidence="2 3" key="1">
    <citation type="submission" date="2016-03" db="EMBL/GenBank/DDBJ databases">
        <title>Whole genome sequencing of Grifola frondosa 9006-11.</title>
        <authorList>
            <person name="Min B."/>
            <person name="Park H."/>
            <person name="Kim J.-G."/>
            <person name="Cho H."/>
            <person name="Oh Y.-L."/>
            <person name="Kong W.-S."/>
            <person name="Choi I.-G."/>
        </authorList>
    </citation>
    <scope>NUCLEOTIDE SEQUENCE [LARGE SCALE GENOMIC DNA]</scope>
    <source>
        <strain evidence="2 3">9006-11</strain>
    </source>
</reference>
<keyword evidence="1" id="KW-0812">Transmembrane</keyword>
<keyword evidence="1" id="KW-1133">Transmembrane helix</keyword>
<accession>A0A1C7LPZ2</accession>
<dbReference type="EMBL" id="LUGG01000027">
    <property type="protein sequence ID" value="OBZ66720.1"/>
    <property type="molecule type" value="Genomic_DNA"/>
</dbReference>
<evidence type="ECO:0000313" key="2">
    <source>
        <dbReference type="EMBL" id="OBZ66720.1"/>
    </source>
</evidence>
<gene>
    <name evidence="2" type="ORF">A0H81_13178</name>
</gene>
<organism evidence="2 3">
    <name type="scientific">Grifola frondosa</name>
    <name type="common">Maitake</name>
    <name type="synonym">Polyporus frondosus</name>
    <dbReference type="NCBI Taxonomy" id="5627"/>
    <lineage>
        <taxon>Eukaryota</taxon>
        <taxon>Fungi</taxon>
        <taxon>Dikarya</taxon>
        <taxon>Basidiomycota</taxon>
        <taxon>Agaricomycotina</taxon>
        <taxon>Agaricomycetes</taxon>
        <taxon>Polyporales</taxon>
        <taxon>Grifolaceae</taxon>
        <taxon>Grifola</taxon>
    </lineage>
</organism>
<feature type="transmembrane region" description="Helical" evidence="1">
    <location>
        <begin position="65"/>
        <end position="83"/>
    </location>
</feature>
<dbReference type="Proteomes" id="UP000092993">
    <property type="component" value="Unassembled WGS sequence"/>
</dbReference>
<comment type="caution">
    <text evidence="2">The sequence shown here is derived from an EMBL/GenBank/DDBJ whole genome shotgun (WGS) entry which is preliminary data.</text>
</comment>
<dbReference type="AlphaFoldDB" id="A0A1C7LPZ2"/>
<feature type="transmembrane region" description="Helical" evidence="1">
    <location>
        <begin position="39"/>
        <end position="58"/>
    </location>
</feature>
<keyword evidence="1" id="KW-0472">Membrane</keyword>
<proteinExistence type="predicted"/>
<name>A0A1C7LPZ2_GRIFR</name>
<keyword evidence="3" id="KW-1185">Reference proteome</keyword>
<sequence>MNPKESWCLQLETSERQIVALCGWVPQDGIALQYYQLPYILGLPNYLSVNCFAVIIRFPSYISMYCIYTSTTLAARVIIFIPIL</sequence>
<evidence type="ECO:0000313" key="3">
    <source>
        <dbReference type="Proteomes" id="UP000092993"/>
    </source>
</evidence>
<protein>
    <submittedName>
        <fullName evidence="2">Uncharacterized protein</fullName>
    </submittedName>
</protein>